<evidence type="ECO:0000313" key="2">
    <source>
        <dbReference type="Proteomes" id="UP000014978"/>
    </source>
</evidence>
<accession>S7XSA6</accession>
<sequence length="229" mass="26326">MDYDISISKIISATGCDYATAEYAYTKYNNIDDAIAYINQSNLYVGNGQVVQKRVVIIEYNNGIMINDKFYKDKEKILRGINKGEIDKNIVKADGDYVDVEMKKVNEDYNGRCDSNYNNNTNKNDTINDNTTTNDIDIDKKMYVIGESQCDLSIADNLVMDDNGIIINISINKKRIKFRVRGYRTMMEVKEYLEKIVQKQIEIKSIMKRMDMDAIVDNYKGGLLIVSFN</sequence>
<dbReference type="InParanoid" id="S7XSA6"/>
<proteinExistence type="predicted"/>
<comment type="caution">
    <text evidence="1">The sequence shown here is derived from an EMBL/GenBank/DDBJ whole genome shotgun (WGS) entry which is preliminary data.</text>
</comment>
<keyword evidence="2" id="KW-1185">Reference proteome</keyword>
<gene>
    <name evidence="1" type="ORF">SLOPH_2159</name>
</gene>
<dbReference type="EMBL" id="ATCN01000565">
    <property type="protein sequence ID" value="EPR78788.1"/>
    <property type="molecule type" value="Genomic_DNA"/>
</dbReference>
<name>S7XSA6_SPRLO</name>
<dbReference type="Proteomes" id="UP000014978">
    <property type="component" value="Unassembled WGS sequence"/>
</dbReference>
<dbReference type="VEuPathDB" id="MicrosporidiaDB:SLOPH_2159"/>
<reference evidence="2" key="1">
    <citation type="journal article" date="2013" name="PLoS Genet.">
        <title>The genome of Spraguea lophii and the basis of host-microsporidian interactions.</title>
        <authorList>
            <person name="Campbell S.E."/>
            <person name="Williams T.A."/>
            <person name="Yousuf A."/>
            <person name="Soanes D.M."/>
            <person name="Paszkiewicz K.H."/>
            <person name="Williams B.A.P."/>
        </authorList>
    </citation>
    <scope>NUCLEOTIDE SEQUENCE [LARGE SCALE GENOMIC DNA]</scope>
    <source>
        <strain evidence="2">42_110</strain>
    </source>
</reference>
<protein>
    <submittedName>
        <fullName evidence="1">Uncharacterized protein</fullName>
    </submittedName>
</protein>
<evidence type="ECO:0000313" key="1">
    <source>
        <dbReference type="EMBL" id="EPR78788.1"/>
    </source>
</evidence>
<dbReference type="AlphaFoldDB" id="S7XSA6"/>
<dbReference type="HOGENOM" id="CLU_1210469_0_0_1"/>
<organism evidence="1 2">
    <name type="scientific">Spraguea lophii (strain 42_110)</name>
    <name type="common">Microsporidian parasite</name>
    <dbReference type="NCBI Taxonomy" id="1358809"/>
    <lineage>
        <taxon>Eukaryota</taxon>
        <taxon>Fungi</taxon>
        <taxon>Fungi incertae sedis</taxon>
        <taxon>Microsporidia</taxon>
        <taxon>Spragueidae</taxon>
        <taxon>Spraguea</taxon>
    </lineage>
</organism>